<feature type="compositionally biased region" description="Polar residues" evidence="1">
    <location>
        <begin position="1"/>
        <end position="15"/>
    </location>
</feature>
<feature type="region of interest" description="Disordered" evidence="1">
    <location>
        <begin position="1"/>
        <end position="31"/>
    </location>
</feature>
<name>A0A381YCF4_9ZZZZ</name>
<protein>
    <submittedName>
        <fullName evidence="2">Uncharacterized protein</fullName>
    </submittedName>
</protein>
<dbReference type="AlphaFoldDB" id="A0A381YCF4"/>
<feature type="non-terminal residue" evidence="2">
    <location>
        <position position="31"/>
    </location>
</feature>
<proteinExistence type="predicted"/>
<accession>A0A381YCF4</accession>
<evidence type="ECO:0000313" key="2">
    <source>
        <dbReference type="EMBL" id="SVA74560.1"/>
    </source>
</evidence>
<sequence>AGYPSQIRSGKSNSETVEHESIGVYSNARPL</sequence>
<reference evidence="2" key="1">
    <citation type="submission" date="2018-05" db="EMBL/GenBank/DDBJ databases">
        <authorList>
            <person name="Lanie J.A."/>
            <person name="Ng W.-L."/>
            <person name="Kazmierczak K.M."/>
            <person name="Andrzejewski T.M."/>
            <person name="Davidsen T.M."/>
            <person name="Wayne K.J."/>
            <person name="Tettelin H."/>
            <person name="Glass J.I."/>
            <person name="Rusch D."/>
            <person name="Podicherti R."/>
            <person name="Tsui H.-C.T."/>
            <person name="Winkler M.E."/>
        </authorList>
    </citation>
    <scope>NUCLEOTIDE SEQUENCE</scope>
</reference>
<organism evidence="2">
    <name type="scientific">marine metagenome</name>
    <dbReference type="NCBI Taxonomy" id="408172"/>
    <lineage>
        <taxon>unclassified sequences</taxon>
        <taxon>metagenomes</taxon>
        <taxon>ecological metagenomes</taxon>
    </lineage>
</organism>
<dbReference type="EMBL" id="UINC01017870">
    <property type="protein sequence ID" value="SVA74560.1"/>
    <property type="molecule type" value="Genomic_DNA"/>
</dbReference>
<gene>
    <name evidence="2" type="ORF">METZ01_LOCUS127414</name>
</gene>
<feature type="non-terminal residue" evidence="2">
    <location>
        <position position="1"/>
    </location>
</feature>
<evidence type="ECO:0000256" key="1">
    <source>
        <dbReference type="SAM" id="MobiDB-lite"/>
    </source>
</evidence>